<proteinExistence type="predicted"/>
<gene>
    <name evidence="1" type="ordered locus">AM1_F0181</name>
</gene>
<sequence>MCDYAKQDASLQEQIQPQLSGGLLILPKLPLISVEISL</sequence>
<evidence type="ECO:0000313" key="2">
    <source>
        <dbReference type="Proteomes" id="UP000000268"/>
    </source>
</evidence>
<keyword evidence="1" id="KW-0614">Plasmid</keyword>
<accession>A8ZPX4</accession>
<dbReference type="KEGG" id="amr:AM1_F0181"/>
<reference evidence="1 2" key="1">
    <citation type="journal article" date="2008" name="Proc. Natl. Acad. Sci. U.S.A.">
        <title>Niche adaptation and genome expansion in the chlorophyll d-producing cyanobacterium Acaryochloris marina.</title>
        <authorList>
            <person name="Swingley W.D."/>
            <person name="Chen M."/>
            <person name="Cheung P.C."/>
            <person name="Conrad A.L."/>
            <person name="Dejesa L.C."/>
            <person name="Hao J."/>
            <person name="Honchak B.M."/>
            <person name="Karbach L.E."/>
            <person name="Kurdoglu A."/>
            <person name="Lahiri S."/>
            <person name="Mastrian S.D."/>
            <person name="Miyashita H."/>
            <person name="Page L."/>
            <person name="Ramakrishna P."/>
            <person name="Satoh S."/>
            <person name="Sattley W.M."/>
            <person name="Shimada Y."/>
            <person name="Taylor H.L."/>
            <person name="Tomo T."/>
            <person name="Tsuchiya T."/>
            <person name="Wang Z.T."/>
            <person name="Raymond J."/>
            <person name="Mimuro M."/>
            <person name="Blankenship R.E."/>
            <person name="Touchman J.W."/>
        </authorList>
    </citation>
    <scope>NUCLEOTIDE SEQUENCE [LARGE SCALE GENOMIC DNA]</scope>
    <source>
        <strain evidence="2">MBIC 11017</strain>
        <plasmid evidence="2">Plasmid pREB6</plasmid>
    </source>
</reference>
<organism evidence="1 2">
    <name type="scientific">Acaryochloris marina (strain MBIC 11017)</name>
    <dbReference type="NCBI Taxonomy" id="329726"/>
    <lineage>
        <taxon>Bacteria</taxon>
        <taxon>Bacillati</taxon>
        <taxon>Cyanobacteriota</taxon>
        <taxon>Cyanophyceae</taxon>
        <taxon>Acaryochloridales</taxon>
        <taxon>Acaryochloridaceae</taxon>
        <taxon>Acaryochloris</taxon>
    </lineage>
</organism>
<dbReference type="EMBL" id="CP000843">
    <property type="protein sequence ID" value="ABW33004.1"/>
    <property type="molecule type" value="Genomic_DNA"/>
</dbReference>
<protein>
    <submittedName>
        <fullName evidence="1">Uncharacterized protein</fullName>
    </submittedName>
</protein>
<evidence type="ECO:0000313" key="1">
    <source>
        <dbReference type="EMBL" id="ABW33004.1"/>
    </source>
</evidence>
<geneLocation type="plasmid" evidence="1 2">
    <name>pREB6</name>
</geneLocation>
<dbReference type="HOGENOM" id="CLU_3323299_0_0_3"/>
<dbReference type="Proteomes" id="UP000000268">
    <property type="component" value="Plasmid pREB6"/>
</dbReference>
<dbReference type="AlphaFoldDB" id="A8ZPX4"/>
<keyword evidence="2" id="KW-1185">Reference proteome</keyword>
<name>A8ZPX4_ACAM1</name>